<proteinExistence type="predicted"/>
<feature type="domain" description="DUF659" evidence="2">
    <location>
        <begin position="238"/>
        <end position="301"/>
    </location>
</feature>
<evidence type="ECO:0000313" key="4">
    <source>
        <dbReference type="Proteomes" id="UP001327560"/>
    </source>
</evidence>
<dbReference type="Pfam" id="PF04937">
    <property type="entry name" value="DUF659"/>
    <property type="match status" value="1"/>
</dbReference>
<evidence type="ECO:0000256" key="1">
    <source>
        <dbReference type="SAM" id="MobiDB-lite"/>
    </source>
</evidence>
<dbReference type="EMBL" id="CP136894">
    <property type="protein sequence ID" value="WOL07465.1"/>
    <property type="molecule type" value="Genomic_DNA"/>
</dbReference>
<accession>A0AAQ3KEY9</accession>
<dbReference type="Proteomes" id="UP001327560">
    <property type="component" value="Chromosome 5"/>
</dbReference>
<feature type="region of interest" description="Disordered" evidence="1">
    <location>
        <begin position="122"/>
        <end position="164"/>
    </location>
</feature>
<organism evidence="3 4">
    <name type="scientific">Canna indica</name>
    <name type="common">Indian-shot</name>
    <dbReference type="NCBI Taxonomy" id="4628"/>
    <lineage>
        <taxon>Eukaryota</taxon>
        <taxon>Viridiplantae</taxon>
        <taxon>Streptophyta</taxon>
        <taxon>Embryophyta</taxon>
        <taxon>Tracheophyta</taxon>
        <taxon>Spermatophyta</taxon>
        <taxon>Magnoliopsida</taxon>
        <taxon>Liliopsida</taxon>
        <taxon>Zingiberales</taxon>
        <taxon>Cannaceae</taxon>
        <taxon>Canna</taxon>
    </lineage>
</organism>
<gene>
    <name evidence="3" type="ORF">Cni_G16206</name>
</gene>
<evidence type="ECO:0000313" key="3">
    <source>
        <dbReference type="EMBL" id="WOL07465.1"/>
    </source>
</evidence>
<evidence type="ECO:0000259" key="2">
    <source>
        <dbReference type="Pfam" id="PF04937"/>
    </source>
</evidence>
<protein>
    <recommendedName>
        <fullName evidence="2">DUF659 domain-containing protein</fullName>
    </recommendedName>
</protein>
<dbReference type="PANTHER" id="PTHR46951">
    <property type="entry name" value="BED-TYPE DOMAIN-CONTAINING PROTEIN"/>
    <property type="match status" value="1"/>
</dbReference>
<feature type="compositionally biased region" description="Polar residues" evidence="1">
    <location>
        <begin position="145"/>
        <end position="155"/>
    </location>
</feature>
<keyword evidence="4" id="KW-1185">Reference proteome</keyword>
<dbReference type="PANTHER" id="PTHR46951:SF2">
    <property type="entry name" value="BED-TYPE DOMAIN-CONTAINING PROTEIN"/>
    <property type="match status" value="1"/>
</dbReference>
<dbReference type="AlphaFoldDB" id="A0AAQ3KEY9"/>
<sequence>MISRGGGITRLKQHLAGGYGDIVNCPKVPPEFRKMFKAQLNNKKEQRLKNAAQQVEFDRRATQDVNGGHYEARGGHYDEEVELQAGIRASLEHAAFEREQMYYPGSQFEYGGSSGSGGITSIGSTSAAEAMDQSGPIPSGPYIGWSSSMRAPQTQRRGGSRGGLRGFFTNLGASGRKTNVEVFDLDPRAIPPSLAKQPCIDDAWAKTKKWELGKTISKLFHFSRIPAKAANNPYYRTMVSTIQKEGYLSQSVNASGEVHSALYISKLMKEVIEENGPQNFVQIITDNGANFKRAAEIIAKTPTSL</sequence>
<reference evidence="3 4" key="1">
    <citation type="submission" date="2023-10" db="EMBL/GenBank/DDBJ databases">
        <title>Chromosome-scale genome assembly provides insights into flower coloration mechanisms of Canna indica.</title>
        <authorList>
            <person name="Li C."/>
        </authorList>
    </citation>
    <scope>NUCLEOTIDE SEQUENCE [LARGE SCALE GENOMIC DNA]</scope>
    <source>
        <tissue evidence="3">Flower</tissue>
    </source>
</reference>
<name>A0AAQ3KEY9_9LILI</name>
<dbReference type="InterPro" id="IPR007021">
    <property type="entry name" value="DUF659"/>
</dbReference>